<dbReference type="PROSITE" id="PS50280">
    <property type="entry name" value="SET"/>
    <property type="match status" value="1"/>
</dbReference>
<dbReference type="OrthoDB" id="426421at2759"/>
<dbReference type="PANTHER" id="PTHR13271:SF137">
    <property type="entry name" value="SET DOMAIN-CONTAINING PROTEIN"/>
    <property type="match status" value="1"/>
</dbReference>
<dbReference type="InterPro" id="IPR050600">
    <property type="entry name" value="SETD3_SETD6_MTase"/>
</dbReference>
<dbReference type="EMBL" id="CAJNDS010002087">
    <property type="protein sequence ID" value="CAE7318288.1"/>
    <property type="molecule type" value="Genomic_DNA"/>
</dbReference>
<gene>
    <name evidence="2" type="primary">set10</name>
    <name evidence="2" type="ORF">SNAT2548_LOCUS16688</name>
</gene>
<sequence length="312" mass="34167">MQPPASIPLQLAAGGVIAGPPEAVTCALQGTSLLRHTLSLRAKLLEAVSSELKDAKNGQSLWEICVWAQSVIMSRGFKIPKGSDRLVLIPIVDIANHAATHKDANADVRNNLDGSISMVACRDIAPGEEIRICYGEYTNEQLLFCYGFVIPENPCQGLVCPLQFPDTPKRAELLHHCLSHRRQLAPHPLPSKAGPLLYRAKGAANSELLMALKVTNLSEEQAHELLEEKSWESPLLQPGPQEWVDGLAFLGAWRRELPNCYVEGEAFGPCGQLQAEARALVEEAMAQTAASLPLPLYLRWRVERALSWAVYG</sequence>
<dbReference type="InterPro" id="IPR001214">
    <property type="entry name" value="SET_dom"/>
</dbReference>
<dbReference type="Proteomes" id="UP000604046">
    <property type="component" value="Unassembled WGS sequence"/>
</dbReference>
<dbReference type="InterPro" id="IPR046341">
    <property type="entry name" value="SET_dom_sf"/>
</dbReference>
<comment type="caution">
    <text evidence="2">The sequence shown here is derived from an EMBL/GenBank/DDBJ whole genome shotgun (WGS) entry which is preliminary data.</text>
</comment>
<feature type="domain" description="SET" evidence="1">
    <location>
        <begin position="43"/>
        <end position="135"/>
    </location>
</feature>
<dbReference type="Gene3D" id="3.90.1410.10">
    <property type="entry name" value="set domain protein methyltransferase, domain 1"/>
    <property type="match status" value="1"/>
</dbReference>
<name>A0A812NIB1_9DINO</name>
<reference evidence="2" key="1">
    <citation type="submission" date="2021-02" db="EMBL/GenBank/DDBJ databases">
        <authorList>
            <person name="Dougan E. K."/>
            <person name="Rhodes N."/>
            <person name="Thang M."/>
            <person name="Chan C."/>
        </authorList>
    </citation>
    <scope>NUCLEOTIDE SEQUENCE</scope>
</reference>
<evidence type="ECO:0000259" key="1">
    <source>
        <dbReference type="PROSITE" id="PS50280"/>
    </source>
</evidence>
<dbReference type="CDD" id="cd10527">
    <property type="entry name" value="SET_LSMT"/>
    <property type="match status" value="1"/>
</dbReference>
<accession>A0A812NIB1</accession>
<evidence type="ECO:0000313" key="2">
    <source>
        <dbReference type="EMBL" id="CAE7318288.1"/>
    </source>
</evidence>
<dbReference type="GO" id="GO:0016279">
    <property type="term" value="F:protein-lysine N-methyltransferase activity"/>
    <property type="evidence" value="ECO:0007669"/>
    <property type="project" value="TreeGrafter"/>
</dbReference>
<proteinExistence type="predicted"/>
<dbReference type="PANTHER" id="PTHR13271">
    <property type="entry name" value="UNCHARACTERIZED PUTATIVE METHYLTRANSFERASE"/>
    <property type="match status" value="1"/>
</dbReference>
<evidence type="ECO:0000313" key="3">
    <source>
        <dbReference type="Proteomes" id="UP000604046"/>
    </source>
</evidence>
<keyword evidence="3" id="KW-1185">Reference proteome</keyword>
<protein>
    <submittedName>
        <fullName evidence="2">Set10 protein</fullName>
    </submittedName>
</protein>
<organism evidence="2 3">
    <name type="scientific">Symbiodinium natans</name>
    <dbReference type="NCBI Taxonomy" id="878477"/>
    <lineage>
        <taxon>Eukaryota</taxon>
        <taxon>Sar</taxon>
        <taxon>Alveolata</taxon>
        <taxon>Dinophyceae</taxon>
        <taxon>Suessiales</taxon>
        <taxon>Symbiodiniaceae</taxon>
        <taxon>Symbiodinium</taxon>
    </lineage>
</organism>
<dbReference type="SUPFAM" id="SSF82199">
    <property type="entry name" value="SET domain"/>
    <property type="match status" value="1"/>
</dbReference>
<dbReference type="AlphaFoldDB" id="A0A812NIB1"/>
<dbReference type="Pfam" id="PF00856">
    <property type="entry name" value="SET"/>
    <property type="match status" value="1"/>
</dbReference>